<evidence type="ECO:0000259" key="3">
    <source>
        <dbReference type="Pfam" id="PF03446"/>
    </source>
</evidence>
<dbReference type="InterPro" id="IPR013328">
    <property type="entry name" value="6PGD_dom2"/>
</dbReference>
<dbReference type="Pfam" id="PF03446">
    <property type="entry name" value="NAD_binding_2"/>
    <property type="match status" value="1"/>
</dbReference>
<dbReference type="Gene3D" id="1.10.1040.10">
    <property type="entry name" value="N-(1-d-carboxylethyl)-l-norvaline Dehydrogenase, domain 2"/>
    <property type="match status" value="1"/>
</dbReference>
<dbReference type="SUPFAM" id="SSF51735">
    <property type="entry name" value="NAD(P)-binding Rossmann-fold domains"/>
    <property type="match status" value="1"/>
</dbReference>
<accession>A0A7C4JJF9</accession>
<keyword evidence="2" id="KW-0520">NAD</keyword>
<dbReference type="AlphaFoldDB" id="A0A7C4JJF9"/>
<dbReference type="PIRSF" id="PIRSF000103">
    <property type="entry name" value="HIBADH"/>
    <property type="match status" value="1"/>
</dbReference>
<dbReference type="PANTHER" id="PTHR43580">
    <property type="entry name" value="OXIDOREDUCTASE GLYR1-RELATED"/>
    <property type="match status" value="1"/>
</dbReference>
<dbReference type="InterPro" id="IPR006115">
    <property type="entry name" value="6PGDH_NADP-bd"/>
</dbReference>
<gene>
    <name evidence="6" type="ORF">ENU08_04350</name>
    <name evidence="5" type="ORF">ENU41_08980</name>
</gene>
<reference evidence="6" key="1">
    <citation type="journal article" date="2020" name="mSystems">
        <title>Genome- and Community-Level Interaction Insights into Carbon Utilization and Element Cycling Functions of Hydrothermarchaeota in Hydrothermal Sediment.</title>
        <authorList>
            <person name="Zhou Z."/>
            <person name="Liu Y."/>
            <person name="Xu W."/>
            <person name="Pan J."/>
            <person name="Luo Z.H."/>
            <person name="Li M."/>
        </authorList>
    </citation>
    <scope>NUCLEOTIDE SEQUENCE [LARGE SCALE GENOMIC DNA]</scope>
    <source>
        <strain evidence="6">SpSt-637</strain>
        <strain evidence="5">SpSt-667</strain>
    </source>
</reference>
<keyword evidence="1" id="KW-0560">Oxidoreductase</keyword>
<organism evidence="6">
    <name type="scientific">Ignisphaera aggregans</name>
    <dbReference type="NCBI Taxonomy" id="334771"/>
    <lineage>
        <taxon>Archaea</taxon>
        <taxon>Thermoproteota</taxon>
        <taxon>Thermoprotei</taxon>
        <taxon>Desulfurococcales</taxon>
        <taxon>Desulfurococcaceae</taxon>
        <taxon>Ignisphaera</taxon>
    </lineage>
</organism>
<dbReference type="InterPro" id="IPR029154">
    <property type="entry name" value="HIBADH-like_NADP-bd"/>
</dbReference>
<evidence type="ECO:0000259" key="4">
    <source>
        <dbReference type="Pfam" id="PF14833"/>
    </source>
</evidence>
<proteinExistence type="predicted"/>
<dbReference type="PANTHER" id="PTHR43580:SF2">
    <property type="entry name" value="CYTOKINE-LIKE NUCLEAR FACTOR N-PAC"/>
    <property type="match status" value="1"/>
</dbReference>
<evidence type="ECO:0000256" key="1">
    <source>
        <dbReference type="ARBA" id="ARBA00023002"/>
    </source>
</evidence>
<sequence>MKVCVLGLGLMGSALAKKLKNNGFGVILYNRSLDKAFKLARELNAFAVESPARCCREGDISVLLVADDNALTDVALMPNGFVEVSKDKDIINMSTVSTNASLRVCRIVEEHGGRYVEAPVWGSVSEVLEGKLIAMVASNKELSENVQKFLSSITKRIIHLGEVPKAMALKLALNQLNMVVVAALAETLSFLKIYGIDFSYFEDLVKGSWIEPIVSRFLKRAIEEHPPRFRVELAAKDLHCFIESSRLRRLNTPITAAAMHRYLEAALHGYSDKDYPNVAKYILDLIEKAKDITA</sequence>
<dbReference type="Pfam" id="PF14833">
    <property type="entry name" value="NAD_binding_11"/>
    <property type="match status" value="1"/>
</dbReference>
<dbReference type="InterPro" id="IPR051265">
    <property type="entry name" value="HIBADH-related_NP60_sf"/>
</dbReference>
<dbReference type="InterPro" id="IPR036291">
    <property type="entry name" value="NAD(P)-bd_dom_sf"/>
</dbReference>
<feature type="domain" description="3-hydroxyisobutyrate dehydrogenase-like NAD-binding" evidence="4">
    <location>
        <begin position="167"/>
        <end position="281"/>
    </location>
</feature>
<evidence type="ECO:0000313" key="5">
    <source>
        <dbReference type="EMBL" id="HGQ36788.1"/>
    </source>
</evidence>
<dbReference type="EMBL" id="DTBD01000035">
    <property type="protein sequence ID" value="HGQ64456.1"/>
    <property type="molecule type" value="Genomic_DNA"/>
</dbReference>
<dbReference type="InterPro" id="IPR008927">
    <property type="entry name" value="6-PGluconate_DH-like_C_sf"/>
</dbReference>
<dbReference type="InterPro" id="IPR015815">
    <property type="entry name" value="HIBADH-related"/>
</dbReference>
<evidence type="ECO:0000256" key="2">
    <source>
        <dbReference type="ARBA" id="ARBA00023027"/>
    </source>
</evidence>
<dbReference type="GO" id="GO:0016491">
    <property type="term" value="F:oxidoreductase activity"/>
    <property type="evidence" value="ECO:0007669"/>
    <property type="project" value="UniProtKB-KW"/>
</dbReference>
<name>A0A7C4JJF9_9CREN</name>
<dbReference type="GO" id="GO:0050661">
    <property type="term" value="F:NADP binding"/>
    <property type="evidence" value="ECO:0007669"/>
    <property type="project" value="InterPro"/>
</dbReference>
<comment type="caution">
    <text evidence="6">The sequence shown here is derived from an EMBL/GenBank/DDBJ whole genome shotgun (WGS) entry which is preliminary data.</text>
</comment>
<dbReference type="EMBL" id="DTCK01000048">
    <property type="protein sequence ID" value="HGQ36788.1"/>
    <property type="molecule type" value="Genomic_DNA"/>
</dbReference>
<dbReference type="GO" id="GO:0051287">
    <property type="term" value="F:NAD binding"/>
    <property type="evidence" value="ECO:0007669"/>
    <property type="project" value="InterPro"/>
</dbReference>
<protein>
    <submittedName>
        <fullName evidence="6">NAD(P)-dependent oxidoreductase</fullName>
    </submittedName>
</protein>
<dbReference type="SUPFAM" id="SSF48179">
    <property type="entry name" value="6-phosphogluconate dehydrogenase C-terminal domain-like"/>
    <property type="match status" value="1"/>
</dbReference>
<feature type="domain" description="6-phosphogluconate dehydrogenase NADP-binding" evidence="3">
    <location>
        <begin position="2"/>
        <end position="161"/>
    </location>
</feature>
<dbReference type="Gene3D" id="3.40.50.720">
    <property type="entry name" value="NAD(P)-binding Rossmann-like Domain"/>
    <property type="match status" value="1"/>
</dbReference>
<evidence type="ECO:0000313" key="6">
    <source>
        <dbReference type="EMBL" id="HGQ64456.1"/>
    </source>
</evidence>